<proteinExistence type="predicted"/>
<comment type="caution">
    <text evidence="1">The sequence shown here is derived from an EMBL/GenBank/DDBJ whole genome shotgun (WGS) entry which is preliminary data.</text>
</comment>
<dbReference type="EMBL" id="RZUI01000002">
    <property type="protein sequence ID" value="KAA8831613.1"/>
    <property type="molecule type" value="Genomic_DNA"/>
</dbReference>
<gene>
    <name evidence="1" type="ORF">EMO89_02490</name>
</gene>
<dbReference type="SUPFAM" id="SSF54786">
    <property type="entry name" value="YcfA/nrd intein domain"/>
    <property type="match status" value="1"/>
</dbReference>
<dbReference type="Proteomes" id="UP000412028">
    <property type="component" value="Unassembled WGS sequence"/>
</dbReference>
<dbReference type="AlphaFoldDB" id="A0A5M9ZWI1"/>
<accession>A0A5M9ZWI1</accession>
<evidence type="ECO:0000313" key="1">
    <source>
        <dbReference type="EMBL" id="KAA8831613.1"/>
    </source>
</evidence>
<sequence>MTETGDRRKLIRQLTRNGYTVTHGKNMHWKIYDADGQLVGAFPSTPGDHRSLNNTISFLKQQGIL</sequence>
<dbReference type="OrthoDB" id="4241757at2"/>
<organism evidence="1 2">
    <name type="scientific">Bifidobacterium tissieri</name>
    <dbReference type="NCBI Taxonomy" id="1630162"/>
    <lineage>
        <taxon>Bacteria</taxon>
        <taxon>Bacillati</taxon>
        <taxon>Actinomycetota</taxon>
        <taxon>Actinomycetes</taxon>
        <taxon>Bifidobacteriales</taxon>
        <taxon>Bifidobacteriaceae</taxon>
        <taxon>Bifidobacterium</taxon>
    </lineage>
</organism>
<evidence type="ECO:0000313" key="2">
    <source>
        <dbReference type="Proteomes" id="UP000412028"/>
    </source>
</evidence>
<evidence type="ECO:0008006" key="3">
    <source>
        <dbReference type="Google" id="ProtNLM"/>
    </source>
</evidence>
<dbReference type="RefSeq" id="WP_150380786.1">
    <property type="nucleotide sequence ID" value="NZ_RZUI01000002.1"/>
</dbReference>
<protein>
    <recommendedName>
        <fullName evidence="3">Type II toxin-antitoxin system HicA family toxin</fullName>
    </recommendedName>
</protein>
<reference evidence="1 2" key="1">
    <citation type="journal article" date="2019" name="Syst. Appl. Microbiol.">
        <title>Characterization of Bifidobacterium species in feaces of the Egyptian fruit bat: Description of B. vespertilionis sp. nov. and B. rousetti sp. nov.</title>
        <authorList>
            <person name="Modesto M."/>
            <person name="Satti M."/>
            <person name="Watanabe K."/>
            <person name="Puglisi E."/>
            <person name="Morelli L."/>
            <person name="Huang C.-H."/>
            <person name="Liou J.-S."/>
            <person name="Miyashita M."/>
            <person name="Tamura T."/>
            <person name="Saito S."/>
            <person name="Mori K."/>
            <person name="Huang L."/>
            <person name="Sciavilla P."/>
            <person name="Sandri C."/>
            <person name="Spiezio C."/>
            <person name="Vitali F."/>
            <person name="Cavalieri D."/>
            <person name="Perpetuini G."/>
            <person name="Tofalo R."/>
            <person name="Bonetti A."/>
            <person name="Arita M."/>
            <person name="Mattarelli P."/>
        </authorList>
    </citation>
    <scope>NUCLEOTIDE SEQUENCE [LARGE SCALE GENOMIC DNA]</scope>
    <source>
        <strain evidence="1 2">RST7</strain>
    </source>
</reference>
<name>A0A5M9ZWI1_9BIFI</name>